<evidence type="ECO:0000313" key="5">
    <source>
        <dbReference type="Proteomes" id="UP000735302"/>
    </source>
</evidence>
<evidence type="ECO:0000256" key="2">
    <source>
        <dbReference type="ARBA" id="ARBA00022723"/>
    </source>
</evidence>
<dbReference type="Proteomes" id="UP000735302">
    <property type="component" value="Unassembled WGS sequence"/>
</dbReference>
<dbReference type="AlphaFoldDB" id="A0AAV3Y5X3"/>
<organism evidence="4 5">
    <name type="scientific">Plakobranchus ocellatus</name>
    <dbReference type="NCBI Taxonomy" id="259542"/>
    <lineage>
        <taxon>Eukaryota</taxon>
        <taxon>Metazoa</taxon>
        <taxon>Spiralia</taxon>
        <taxon>Lophotrochozoa</taxon>
        <taxon>Mollusca</taxon>
        <taxon>Gastropoda</taxon>
        <taxon>Heterobranchia</taxon>
        <taxon>Euthyneura</taxon>
        <taxon>Panpulmonata</taxon>
        <taxon>Sacoglossa</taxon>
        <taxon>Placobranchoidea</taxon>
        <taxon>Plakobranchidae</taxon>
        <taxon>Plakobranchus</taxon>
    </lineage>
</organism>
<dbReference type="EMBL" id="BLXT01000588">
    <property type="protein sequence ID" value="GFN78194.1"/>
    <property type="molecule type" value="Genomic_DNA"/>
</dbReference>
<dbReference type="Pfam" id="PF13359">
    <property type="entry name" value="DDE_Tnp_4"/>
    <property type="match status" value="1"/>
</dbReference>
<dbReference type="InterPro" id="IPR027806">
    <property type="entry name" value="HARBI1_dom"/>
</dbReference>
<proteinExistence type="predicted"/>
<sequence>MGLSLKILHLVSPYSEAYPLKHNLMHSYGGRNLDNPRRIFDQRLSGARKCEECAFGICTAKWEIFQHPLKLNVNNSIKVIMAACALHNFVRARDGKLKDSPTSHGEICQQEPLTNIEAIYNSNRKTVEFCNTN</sequence>
<comment type="caution">
    <text evidence="4">The sequence shown here is derived from an EMBL/GenBank/DDBJ whole genome shotgun (WGS) entry which is preliminary data.</text>
</comment>
<keyword evidence="2" id="KW-0479">Metal-binding</keyword>
<evidence type="ECO:0000256" key="1">
    <source>
        <dbReference type="ARBA" id="ARBA00001968"/>
    </source>
</evidence>
<name>A0AAV3Y5X3_9GAST</name>
<reference evidence="4 5" key="1">
    <citation type="journal article" date="2021" name="Elife">
        <title>Chloroplast acquisition without the gene transfer in kleptoplastic sea slugs, Plakobranchus ocellatus.</title>
        <authorList>
            <person name="Maeda T."/>
            <person name="Takahashi S."/>
            <person name="Yoshida T."/>
            <person name="Shimamura S."/>
            <person name="Takaki Y."/>
            <person name="Nagai Y."/>
            <person name="Toyoda A."/>
            <person name="Suzuki Y."/>
            <person name="Arimoto A."/>
            <person name="Ishii H."/>
            <person name="Satoh N."/>
            <person name="Nishiyama T."/>
            <person name="Hasebe M."/>
            <person name="Maruyama T."/>
            <person name="Minagawa J."/>
            <person name="Obokata J."/>
            <person name="Shigenobu S."/>
        </authorList>
    </citation>
    <scope>NUCLEOTIDE SEQUENCE [LARGE SCALE GENOMIC DNA]</scope>
</reference>
<evidence type="ECO:0000259" key="3">
    <source>
        <dbReference type="Pfam" id="PF13359"/>
    </source>
</evidence>
<accession>A0AAV3Y5X3</accession>
<dbReference type="GO" id="GO:0046872">
    <property type="term" value="F:metal ion binding"/>
    <property type="evidence" value="ECO:0007669"/>
    <property type="project" value="UniProtKB-KW"/>
</dbReference>
<keyword evidence="5" id="KW-1185">Reference proteome</keyword>
<gene>
    <name evidence="4" type="ORF">PoB_000470000</name>
</gene>
<protein>
    <recommendedName>
        <fullName evidence="3">DDE Tnp4 domain-containing protein</fullName>
    </recommendedName>
</protein>
<feature type="domain" description="DDE Tnp4" evidence="3">
    <location>
        <begin position="16"/>
        <end position="88"/>
    </location>
</feature>
<evidence type="ECO:0000313" key="4">
    <source>
        <dbReference type="EMBL" id="GFN78194.1"/>
    </source>
</evidence>
<comment type="cofactor">
    <cofactor evidence="1">
        <name>a divalent metal cation</name>
        <dbReference type="ChEBI" id="CHEBI:60240"/>
    </cofactor>
</comment>